<evidence type="ECO:0008006" key="3">
    <source>
        <dbReference type="Google" id="ProtNLM"/>
    </source>
</evidence>
<name>A0A0E3BR39_9BURK</name>
<organism evidence="1 2">
    <name type="scientific">Comamonas thiooxydans</name>
    <dbReference type="NCBI Taxonomy" id="363952"/>
    <lineage>
        <taxon>Bacteria</taxon>
        <taxon>Pseudomonadati</taxon>
        <taxon>Pseudomonadota</taxon>
        <taxon>Betaproteobacteria</taxon>
        <taxon>Burkholderiales</taxon>
        <taxon>Comamonadaceae</taxon>
        <taxon>Comamonas</taxon>
    </lineage>
</organism>
<proteinExistence type="predicted"/>
<comment type="caution">
    <text evidence="1">The sequence shown here is derived from an EMBL/GenBank/DDBJ whole genome shotgun (WGS) entry which is preliminary data.</text>
</comment>
<sequence>MATASTASTTEITLKHPFANAAGTQITALIVRRPTRKDLKLAQKSSKDEVEMEDLLFSRLTGLPIEDLDMLDVEDNRQLVDCFLKMRGDDS</sequence>
<dbReference type="RefSeq" id="WP_080746994.1">
    <property type="nucleotide sequence ID" value="NZ_AWTM01000098.1"/>
</dbReference>
<dbReference type="Pfam" id="PF10109">
    <property type="entry name" value="Phage_TAC_7"/>
    <property type="match status" value="1"/>
</dbReference>
<dbReference type="EMBL" id="AWTP01000122">
    <property type="protein sequence ID" value="KGH08712.1"/>
    <property type="molecule type" value="Genomic_DNA"/>
</dbReference>
<keyword evidence="2" id="KW-1185">Reference proteome</keyword>
<evidence type="ECO:0000313" key="1">
    <source>
        <dbReference type="EMBL" id="KGH08712.1"/>
    </source>
</evidence>
<reference evidence="1 2" key="1">
    <citation type="submission" date="2013-09" db="EMBL/GenBank/DDBJ databases">
        <title>High correlation between genotypes and phenotypes of environmental bacteria Comamonas testosteroni strains.</title>
        <authorList>
            <person name="Liu L."/>
            <person name="Zhu W."/>
            <person name="Xia X."/>
            <person name="Xu B."/>
            <person name="Luo M."/>
            <person name="Wang G."/>
        </authorList>
    </citation>
    <scope>NUCLEOTIDE SEQUENCE [LARGE SCALE GENOMIC DNA]</scope>
    <source>
        <strain evidence="1 2">DF2</strain>
    </source>
</reference>
<dbReference type="InterPro" id="IPR019289">
    <property type="entry name" value="Phage_tail_E/E"/>
</dbReference>
<accession>A0A0E3BR39</accession>
<dbReference type="AlphaFoldDB" id="A0A0E3BR39"/>
<dbReference type="Proteomes" id="UP000029549">
    <property type="component" value="Unassembled WGS sequence"/>
</dbReference>
<evidence type="ECO:0000313" key="2">
    <source>
        <dbReference type="Proteomes" id="UP000029549"/>
    </source>
</evidence>
<gene>
    <name evidence="1" type="ORF">P608_17485</name>
</gene>
<protein>
    <recommendedName>
        <fullName evidence="3">Phage tail assembly protein</fullName>
    </recommendedName>
</protein>